<organism evidence="2 3">
    <name type="scientific">Eiseniibacteriota bacterium</name>
    <dbReference type="NCBI Taxonomy" id="2212470"/>
    <lineage>
        <taxon>Bacteria</taxon>
        <taxon>Candidatus Eiseniibacteriota</taxon>
    </lineage>
</organism>
<evidence type="ECO:0000256" key="1">
    <source>
        <dbReference type="SAM" id="Phobius"/>
    </source>
</evidence>
<dbReference type="Proteomes" id="UP000580839">
    <property type="component" value="Unassembled WGS sequence"/>
</dbReference>
<dbReference type="EMBL" id="JABFRW010000002">
    <property type="protein sequence ID" value="NOT32567.1"/>
    <property type="molecule type" value="Genomic_DNA"/>
</dbReference>
<feature type="transmembrane region" description="Helical" evidence="1">
    <location>
        <begin position="223"/>
        <end position="248"/>
    </location>
</feature>
<protein>
    <submittedName>
        <fullName evidence="2">ABC transporter permease</fullName>
    </submittedName>
</protein>
<dbReference type="Pfam" id="PF12679">
    <property type="entry name" value="ABC2_membrane_2"/>
    <property type="match status" value="1"/>
</dbReference>
<proteinExistence type="predicted"/>
<keyword evidence="1" id="KW-0812">Transmembrane</keyword>
<dbReference type="PANTHER" id="PTHR43471:SF10">
    <property type="entry name" value="SLL1107 PROTEIN"/>
    <property type="match status" value="1"/>
</dbReference>
<feature type="transmembrane region" description="Helical" evidence="1">
    <location>
        <begin position="20"/>
        <end position="42"/>
    </location>
</feature>
<dbReference type="GO" id="GO:0140359">
    <property type="term" value="F:ABC-type transporter activity"/>
    <property type="evidence" value="ECO:0007669"/>
    <property type="project" value="InterPro"/>
</dbReference>
<comment type="caution">
    <text evidence="2">The sequence shown here is derived from an EMBL/GenBank/DDBJ whole genome shotgun (WGS) entry which is preliminary data.</text>
</comment>
<evidence type="ECO:0000313" key="3">
    <source>
        <dbReference type="Proteomes" id="UP000580839"/>
    </source>
</evidence>
<feature type="transmembrane region" description="Helical" evidence="1">
    <location>
        <begin position="54"/>
        <end position="74"/>
    </location>
</feature>
<dbReference type="GO" id="GO:0005886">
    <property type="term" value="C:plasma membrane"/>
    <property type="evidence" value="ECO:0007669"/>
    <property type="project" value="UniProtKB-SubCell"/>
</dbReference>
<accession>A0A849SI27</accession>
<evidence type="ECO:0000313" key="2">
    <source>
        <dbReference type="EMBL" id="NOT32567.1"/>
    </source>
</evidence>
<dbReference type="AlphaFoldDB" id="A0A849SI27"/>
<gene>
    <name evidence="2" type="ORF">HOP12_00165</name>
</gene>
<name>A0A849SI27_UNCEI</name>
<reference evidence="2 3" key="1">
    <citation type="submission" date="2020-04" db="EMBL/GenBank/DDBJ databases">
        <title>Metagenomic profiling of ammonia- and methane-oxidizing microorganisms in a Dutch drinking water treatment plant.</title>
        <authorList>
            <person name="Poghosyan L."/>
            <person name="Leucker S."/>
        </authorList>
    </citation>
    <scope>NUCLEOTIDE SEQUENCE [LARGE SCALE GENOMIC DNA]</scope>
    <source>
        <strain evidence="2">S-RSF-IL-03</strain>
    </source>
</reference>
<dbReference type="PANTHER" id="PTHR43471">
    <property type="entry name" value="ABC TRANSPORTER PERMEASE"/>
    <property type="match status" value="1"/>
</dbReference>
<sequence length="254" mass="26651">MKSYLIARNTFREATRDRVLVGLCVAGAVAMLATLGLSPLALGEGQRLTVDLGLSVISVLGMLAVLMVGTSLVAKEIDRRTIYNLLSRPIARPVYLVGKWAGLTAALWTVAVVLGLVLCGLLAIGGSAHLAPAILQAVYMSGLELSVVTAIAVMCSALSTPVLSALYTLGFYCVGQWSYDLRGFAAQFPDALGVTLRVVADVVPNLPIFNIRTLAASGEVTSAFHLMIATGYAVLYVGCVLALGAAAFQSRDFK</sequence>
<keyword evidence="1" id="KW-1133">Transmembrane helix</keyword>
<feature type="transmembrane region" description="Helical" evidence="1">
    <location>
        <begin position="130"/>
        <end position="155"/>
    </location>
</feature>
<feature type="transmembrane region" description="Helical" evidence="1">
    <location>
        <begin position="94"/>
        <end position="124"/>
    </location>
</feature>
<keyword evidence="1" id="KW-0472">Membrane</keyword>